<dbReference type="SMART" id="SM00389">
    <property type="entry name" value="HOX"/>
    <property type="match status" value="1"/>
</dbReference>
<keyword evidence="6 8" id="KW-0539">Nucleus</keyword>
<dbReference type="Proteomes" id="UP000838763">
    <property type="component" value="Unassembled WGS sequence"/>
</dbReference>
<dbReference type="InterPro" id="IPR001356">
    <property type="entry name" value="HD"/>
</dbReference>
<comment type="similarity">
    <text evidence="7">Belongs to the TALE/TGIF homeobox family.</text>
</comment>
<name>A0A9P1MEY7_9PEZI</name>
<dbReference type="InterPro" id="IPR009057">
    <property type="entry name" value="Homeodomain-like_sf"/>
</dbReference>
<feature type="domain" description="Homeobox" evidence="10">
    <location>
        <begin position="166"/>
        <end position="229"/>
    </location>
</feature>
<evidence type="ECO:0000259" key="10">
    <source>
        <dbReference type="PROSITE" id="PS50071"/>
    </source>
</evidence>
<dbReference type="PANTHER" id="PTHR11850">
    <property type="entry name" value="HOMEOBOX PROTEIN TRANSCRIPTION FACTORS"/>
    <property type="match status" value="1"/>
</dbReference>
<reference evidence="11" key="1">
    <citation type="submission" date="2022-11" db="EMBL/GenBank/DDBJ databases">
        <authorList>
            <person name="Scott C."/>
            <person name="Bruce N."/>
        </authorList>
    </citation>
    <scope>NUCLEOTIDE SEQUENCE</scope>
</reference>
<protein>
    <recommendedName>
        <fullName evidence="10">Homeobox domain-containing protein</fullName>
    </recommendedName>
</protein>
<dbReference type="EMBL" id="CALLCH030000018">
    <property type="protein sequence ID" value="CAI4218787.1"/>
    <property type="molecule type" value="Genomic_DNA"/>
</dbReference>
<dbReference type="GO" id="GO:0006355">
    <property type="term" value="P:regulation of DNA-templated transcription"/>
    <property type="evidence" value="ECO:0007669"/>
    <property type="project" value="InterPro"/>
</dbReference>
<keyword evidence="2" id="KW-0805">Transcription regulation</keyword>
<dbReference type="InterPro" id="IPR008422">
    <property type="entry name" value="KN_HD"/>
</dbReference>
<evidence type="ECO:0000256" key="9">
    <source>
        <dbReference type="SAM" id="MobiDB-lite"/>
    </source>
</evidence>
<evidence type="ECO:0000256" key="8">
    <source>
        <dbReference type="PROSITE-ProRule" id="PRU00108"/>
    </source>
</evidence>
<comment type="subcellular location">
    <subcellularLocation>
        <location evidence="1 8">Nucleus</location>
    </subcellularLocation>
</comment>
<evidence type="ECO:0000256" key="7">
    <source>
        <dbReference type="ARBA" id="ARBA00038021"/>
    </source>
</evidence>
<accession>A0A9P1MEY7</accession>
<keyword evidence="12" id="KW-1185">Reference proteome</keyword>
<evidence type="ECO:0000256" key="6">
    <source>
        <dbReference type="ARBA" id="ARBA00023242"/>
    </source>
</evidence>
<evidence type="ECO:0000313" key="11">
    <source>
        <dbReference type="EMBL" id="CAI4218787.1"/>
    </source>
</evidence>
<proteinExistence type="inferred from homology"/>
<sequence>MAAPAPHSSFPRDYPWDGPRTLADNPLVNPRGLRCLQFDRPSPRCGQQRKGKQSAQALLVPVFSFRGKTSVAYCATADTRLRGLGCPQTQRPPVPLSAGPALEHPTQFRHNPFTYQYHHPSRVQSLSVGSNPYDRPTYAAAGYPPHHYHDFVRYGDVGPQGVMGDAKQRKRRGNLPKETTDKLRAWFVAHLHHPYPTEDEKQDLMRQTGLQMNQISNWFINARRRQLPTMINNARAESDAANSARTTTENKMPSVAAGAATLSDGETGTFHDDLRIKRQRSGHVKRGSI</sequence>
<dbReference type="SUPFAM" id="SSF46689">
    <property type="entry name" value="Homeodomain-like"/>
    <property type="match status" value="1"/>
</dbReference>
<dbReference type="CDD" id="cd00086">
    <property type="entry name" value="homeodomain"/>
    <property type="match status" value="1"/>
</dbReference>
<keyword evidence="3 8" id="KW-0238">DNA-binding</keyword>
<keyword evidence="4 8" id="KW-0371">Homeobox</keyword>
<dbReference type="GO" id="GO:0003677">
    <property type="term" value="F:DNA binding"/>
    <property type="evidence" value="ECO:0007669"/>
    <property type="project" value="UniProtKB-UniRule"/>
</dbReference>
<dbReference type="PROSITE" id="PS50071">
    <property type="entry name" value="HOMEOBOX_2"/>
    <property type="match status" value="1"/>
</dbReference>
<gene>
    <name evidence="11" type="ORF">PPNO1_LOCUS8361</name>
</gene>
<dbReference type="AlphaFoldDB" id="A0A9P1MEY7"/>
<evidence type="ECO:0000313" key="12">
    <source>
        <dbReference type="Proteomes" id="UP000838763"/>
    </source>
</evidence>
<dbReference type="FunFam" id="1.10.10.60:FF:000059">
    <property type="entry name" value="TGFB-induced factor homeobox 1"/>
    <property type="match status" value="1"/>
</dbReference>
<evidence type="ECO:0000256" key="4">
    <source>
        <dbReference type="ARBA" id="ARBA00023155"/>
    </source>
</evidence>
<dbReference type="OrthoDB" id="10056939at2759"/>
<feature type="DNA-binding region" description="Homeobox" evidence="8">
    <location>
        <begin position="168"/>
        <end position="230"/>
    </location>
</feature>
<dbReference type="InterPro" id="IPR050224">
    <property type="entry name" value="TALE_homeobox"/>
</dbReference>
<evidence type="ECO:0000256" key="3">
    <source>
        <dbReference type="ARBA" id="ARBA00023125"/>
    </source>
</evidence>
<dbReference type="Pfam" id="PF05920">
    <property type="entry name" value="Homeobox_KN"/>
    <property type="match status" value="1"/>
</dbReference>
<feature type="region of interest" description="Disordered" evidence="9">
    <location>
        <begin position="1"/>
        <end position="25"/>
    </location>
</feature>
<evidence type="ECO:0000256" key="5">
    <source>
        <dbReference type="ARBA" id="ARBA00023163"/>
    </source>
</evidence>
<keyword evidence="5" id="KW-0804">Transcription</keyword>
<comment type="caution">
    <text evidence="11">The sequence shown here is derived from an EMBL/GenBank/DDBJ whole genome shotgun (WGS) entry which is preliminary data.</text>
</comment>
<feature type="region of interest" description="Disordered" evidence="9">
    <location>
        <begin position="259"/>
        <end position="289"/>
    </location>
</feature>
<dbReference type="Gene3D" id="1.10.10.60">
    <property type="entry name" value="Homeodomain-like"/>
    <property type="match status" value="1"/>
</dbReference>
<dbReference type="GO" id="GO:0005634">
    <property type="term" value="C:nucleus"/>
    <property type="evidence" value="ECO:0007669"/>
    <property type="project" value="UniProtKB-SubCell"/>
</dbReference>
<feature type="compositionally biased region" description="Basic residues" evidence="9">
    <location>
        <begin position="277"/>
        <end position="289"/>
    </location>
</feature>
<organism evidence="11 12">
    <name type="scientific">Parascedosporium putredinis</name>
    <dbReference type="NCBI Taxonomy" id="1442378"/>
    <lineage>
        <taxon>Eukaryota</taxon>
        <taxon>Fungi</taxon>
        <taxon>Dikarya</taxon>
        <taxon>Ascomycota</taxon>
        <taxon>Pezizomycotina</taxon>
        <taxon>Sordariomycetes</taxon>
        <taxon>Hypocreomycetidae</taxon>
        <taxon>Microascales</taxon>
        <taxon>Microascaceae</taxon>
        <taxon>Parascedosporium</taxon>
    </lineage>
</organism>
<evidence type="ECO:0000256" key="2">
    <source>
        <dbReference type="ARBA" id="ARBA00023015"/>
    </source>
</evidence>
<evidence type="ECO:0000256" key="1">
    <source>
        <dbReference type="ARBA" id="ARBA00004123"/>
    </source>
</evidence>